<keyword evidence="3" id="KW-1185">Reference proteome</keyword>
<sequence length="141" mass="16083">MLSEMNNKRGNLPVEQETYKRARSFTFEDALLSTKNYKVIFILSVIIALCQNIPFIIILLKGEFAAGMHSLVGVLFFLLYMIAEVILMGLLLLLPVFFVFRIIITRRLKKKIQNLEEAIFVGENISRLQNALAQECEGENG</sequence>
<dbReference type="Proteomes" id="UP001501525">
    <property type="component" value="Unassembled WGS sequence"/>
</dbReference>
<feature type="transmembrane region" description="Helical" evidence="1">
    <location>
        <begin position="39"/>
        <end position="59"/>
    </location>
</feature>
<evidence type="ECO:0000313" key="3">
    <source>
        <dbReference type="Proteomes" id="UP001501525"/>
    </source>
</evidence>
<keyword evidence="1" id="KW-0472">Membrane</keyword>
<accession>A0ABP9MWD2</accession>
<protein>
    <recommendedName>
        <fullName evidence="4">ABC transmembrane type-1 domain-containing protein</fullName>
    </recommendedName>
</protein>
<feature type="transmembrane region" description="Helical" evidence="1">
    <location>
        <begin position="71"/>
        <end position="104"/>
    </location>
</feature>
<evidence type="ECO:0000256" key="1">
    <source>
        <dbReference type="SAM" id="Phobius"/>
    </source>
</evidence>
<organism evidence="2 3">
    <name type="scientific">Bartonella acomydis</name>
    <dbReference type="NCBI Taxonomy" id="686234"/>
    <lineage>
        <taxon>Bacteria</taxon>
        <taxon>Pseudomonadati</taxon>
        <taxon>Pseudomonadota</taxon>
        <taxon>Alphaproteobacteria</taxon>
        <taxon>Hyphomicrobiales</taxon>
        <taxon>Bartonellaceae</taxon>
        <taxon>Bartonella</taxon>
    </lineage>
</organism>
<name>A0ABP9MWD2_9HYPH</name>
<dbReference type="EMBL" id="BAABIY010000040">
    <property type="protein sequence ID" value="GAA5100729.1"/>
    <property type="molecule type" value="Genomic_DNA"/>
</dbReference>
<comment type="caution">
    <text evidence="2">The sequence shown here is derived from an EMBL/GenBank/DDBJ whole genome shotgun (WGS) entry which is preliminary data.</text>
</comment>
<proteinExistence type="predicted"/>
<evidence type="ECO:0000313" key="2">
    <source>
        <dbReference type="EMBL" id="GAA5100729.1"/>
    </source>
</evidence>
<keyword evidence="1" id="KW-0812">Transmembrane</keyword>
<evidence type="ECO:0008006" key="4">
    <source>
        <dbReference type="Google" id="ProtNLM"/>
    </source>
</evidence>
<reference evidence="3" key="1">
    <citation type="journal article" date="2019" name="Int. J. Syst. Evol. Microbiol.">
        <title>The Global Catalogue of Microorganisms (GCM) 10K type strain sequencing project: providing services to taxonomists for standard genome sequencing and annotation.</title>
        <authorList>
            <consortium name="The Broad Institute Genomics Platform"/>
            <consortium name="The Broad Institute Genome Sequencing Center for Infectious Disease"/>
            <person name="Wu L."/>
            <person name="Ma J."/>
        </authorList>
    </citation>
    <scope>NUCLEOTIDE SEQUENCE [LARGE SCALE GENOMIC DNA]</scope>
    <source>
        <strain evidence="3">JCM 17706</strain>
    </source>
</reference>
<keyword evidence="1" id="KW-1133">Transmembrane helix</keyword>
<gene>
    <name evidence="2" type="ORF">GCM10023260_12890</name>
</gene>